<dbReference type="Proteomes" id="UP000041254">
    <property type="component" value="Unassembled WGS sequence"/>
</dbReference>
<evidence type="ECO:0000313" key="3">
    <source>
        <dbReference type="EMBL" id="CEM07603.1"/>
    </source>
</evidence>
<dbReference type="InterPro" id="IPR038938">
    <property type="entry name" value="D27-like"/>
</dbReference>
<dbReference type="OMA" id="DYETFEC"/>
<keyword evidence="4" id="KW-1185">Reference proteome</keyword>
<accession>A0A0G4F676</accession>
<organism evidence="3 4">
    <name type="scientific">Vitrella brassicaformis (strain CCMP3155)</name>
    <dbReference type="NCBI Taxonomy" id="1169540"/>
    <lineage>
        <taxon>Eukaryota</taxon>
        <taxon>Sar</taxon>
        <taxon>Alveolata</taxon>
        <taxon>Colpodellida</taxon>
        <taxon>Vitrellaceae</taxon>
        <taxon>Vitrella</taxon>
    </lineage>
</organism>
<dbReference type="PhylomeDB" id="A0A0G4F676"/>
<dbReference type="VEuPathDB" id="CryptoDB:Vbra_14500"/>
<dbReference type="PANTHER" id="PTHR33591:SF2">
    <property type="entry name" value="BETA-CAROTENE ISOMERASE D27"/>
    <property type="match status" value="1"/>
</dbReference>
<dbReference type="STRING" id="1169540.A0A0G4F676"/>
<feature type="region of interest" description="Disordered" evidence="1">
    <location>
        <begin position="59"/>
        <end position="98"/>
    </location>
</feature>
<feature type="domain" description="Beta-carotene isomerase D27-like C-terminal" evidence="2">
    <location>
        <begin position="193"/>
        <end position="274"/>
    </location>
</feature>
<protein>
    <recommendedName>
        <fullName evidence="2">Beta-carotene isomerase D27-like C-terminal domain-containing protein</fullName>
    </recommendedName>
</protein>
<dbReference type="EMBL" id="CDMY01000376">
    <property type="protein sequence ID" value="CEM07603.1"/>
    <property type="molecule type" value="Genomic_DNA"/>
</dbReference>
<dbReference type="InParanoid" id="A0A0G4F676"/>
<dbReference type="PANTHER" id="PTHR33591">
    <property type="entry name" value="BETA-CAROTENE ISOMERASE D27"/>
    <property type="match status" value="1"/>
</dbReference>
<evidence type="ECO:0000259" key="2">
    <source>
        <dbReference type="Pfam" id="PF13225"/>
    </source>
</evidence>
<reference evidence="3 4" key="1">
    <citation type="submission" date="2014-11" db="EMBL/GenBank/DDBJ databases">
        <authorList>
            <person name="Zhu J."/>
            <person name="Qi W."/>
            <person name="Song R."/>
        </authorList>
    </citation>
    <scope>NUCLEOTIDE SEQUENCE [LARGE SCALE GENOMIC DNA]</scope>
</reference>
<dbReference type="InterPro" id="IPR025114">
    <property type="entry name" value="D27-like_C"/>
</dbReference>
<dbReference type="AlphaFoldDB" id="A0A0G4F676"/>
<evidence type="ECO:0000313" key="4">
    <source>
        <dbReference type="Proteomes" id="UP000041254"/>
    </source>
</evidence>
<dbReference type="GO" id="GO:0005506">
    <property type="term" value="F:iron ion binding"/>
    <property type="evidence" value="ECO:0007669"/>
    <property type="project" value="InterPro"/>
</dbReference>
<dbReference type="Pfam" id="PF13225">
    <property type="entry name" value="D27-like_C"/>
    <property type="match status" value="1"/>
</dbReference>
<evidence type="ECO:0000256" key="1">
    <source>
        <dbReference type="SAM" id="MobiDB-lite"/>
    </source>
</evidence>
<name>A0A0G4F676_VITBC</name>
<dbReference type="OrthoDB" id="416096at2759"/>
<proteinExistence type="predicted"/>
<sequence>MKASSLTARLFTASLTVLRLLLARRWLLSAAFAPHRPPLRQGPADLSPLRRRWNSRLSAATTRVKDDTPSPRVSPVEIPELQRPTGPSDPRPDDGDETFSRTDRFLHRLFRKQVAEEAGWMHPDESFKGTVEMVRDVIFRSPDPRQVHAASRRIIAGMMPKWLPAAFREYFAKPLPVISRRLNAFFTTKVSYWLVGDAEVCDVEHDDGTVGRGEGVLIKRCRYLEESGCASLCLNGCKVPTQQFFKEDMGVDLFMRPNYTDFSCRFEFGKAPPDPTYDPAYYVACLPRCVNKPISNPVMDKTDPSMPRVIAKRHHNALKRPPPLIMPPADEDAALVDERAGKNEDCPRCRGITSEVLLSAASVM</sequence>
<gene>
    <name evidence="3" type="ORF">Vbra_14500</name>
</gene>